<protein>
    <submittedName>
        <fullName evidence="2">Uncharacterized protein</fullName>
    </submittedName>
</protein>
<sequence length="76" mass="7907">MRSNVVPVPCGSHWPRSAHTPGSNSRGTVAPEIGIAARMNSSAETANPGKPISRRSPATTEATDPMTRAIASALIR</sequence>
<accession>A0A917W103</accession>
<gene>
    <name evidence="2" type="ORF">GCM10011575_03780</name>
</gene>
<evidence type="ECO:0000313" key="3">
    <source>
        <dbReference type="Proteomes" id="UP000613840"/>
    </source>
</evidence>
<reference evidence="2" key="1">
    <citation type="journal article" date="2014" name="Int. J. Syst. Evol. Microbiol.">
        <title>Complete genome sequence of Corynebacterium casei LMG S-19264T (=DSM 44701T), isolated from a smear-ripened cheese.</title>
        <authorList>
            <consortium name="US DOE Joint Genome Institute (JGI-PGF)"/>
            <person name="Walter F."/>
            <person name="Albersmeier A."/>
            <person name="Kalinowski J."/>
            <person name="Ruckert C."/>
        </authorList>
    </citation>
    <scope>NUCLEOTIDE SEQUENCE</scope>
    <source>
        <strain evidence="2">CGMCC 4.7306</strain>
    </source>
</reference>
<dbReference type="EMBL" id="BMMZ01000001">
    <property type="protein sequence ID" value="GGL48955.1"/>
    <property type="molecule type" value="Genomic_DNA"/>
</dbReference>
<feature type="region of interest" description="Disordered" evidence="1">
    <location>
        <begin position="1"/>
        <end position="76"/>
    </location>
</feature>
<name>A0A917W103_9ACTN</name>
<evidence type="ECO:0000256" key="1">
    <source>
        <dbReference type="SAM" id="MobiDB-lite"/>
    </source>
</evidence>
<dbReference type="Proteomes" id="UP000613840">
    <property type="component" value="Unassembled WGS sequence"/>
</dbReference>
<keyword evidence="3" id="KW-1185">Reference proteome</keyword>
<evidence type="ECO:0000313" key="2">
    <source>
        <dbReference type="EMBL" id="GGL48955.1"/>
    </source>
</evidence>
<organism evidence="2 3">
    <name type="scientific">Microlunatus endophyticus</name>
    <dbReference type="NCBI Taxonomy" id="1716077"/>
    <lineage>
        <taxon>Bacteria</taxon>
        <taxon>Bacillati</taxon>
        <taxon>Actinomycetota</taxon>
        <taxon>Actinomycetes</taxon>
        <taxon>Propionibacteriales</taxon>
        <taxon>Propionibacteriaceae</taxon>
        <taxon>Microlunatus</taxon>
    </lineage>
</organism>
<comment type="caution">
    <text evidence="2">The sequence shown here is derived from an EMBL/GenBank/DDBJ whole genome shotgun (WGS) entry which is preliminary data.</text>
</comment>
<reference evidence="2" key="2">
    <citation type="submission" date="2020-09" db="EMBL/GenBank/DDBJ databases">
        <authorList>
            <person name="Sun Q."/>
            <person name="Zhou Y."/>
        </authorList>
    </citation>
    <scope>NUCLEOTIDE SEQUENCE</scope>
    <source>
        <strain evidence="2">CGMCC 4.7306</strain>
    </source>
</reference>
<dbReference type="AlphaFoldDB" id="A0A917W103"/>
<proteinExistence type="predicted"/>